<proteinExistence type="predicted"/>
<dbReference type="OrthoDB" id="2017782at2759"/>
<reference evidence="2" key="1">
    <citation type="submission" date="2025-08" db="UniProtKB">
        <authorList>
            <consortium name="Ensembl"/>
        </authorList>
    </citation>
    <scope>IDENTIFICATION</scope>
</reference>
<reference evidence="2" key="2">
    <citation type="submission" date="2025-09" db="UniProtKB">
        <authorList>
            <consortium name="Ensembl"/>
        </authorList>
    </citation>
    <scope>IDENTIFICATION</scope>
</reference>
<sequence length="139" mass="15583">MAGPWCSGHAQAGIRSRFHTTVRCRNLHSRWTDGFWMLSILHSIGKIPTSGIHTHVFAKPSLAHYSHAPDESRTRPIKPAPSYRESAPSYRESAPSYRESAPSYRESAPSYRESAPSYRESAPSYRESAPSYRESALSS</sequence>
<protein>
    <submittedName>
        <fullName evidence="2">Uncharacterized protein</fullName>
    </submittedName>
</protein>
<name>A0A8C5PF90_9ANUR</name>
<dbReference type="AlphaFoldDB" id="A0A8C5PF90"/>
<accession>A0A8C5PF90</accession>
<evidence type="ECO:0000256" key="1">
    <source>
        <dbReference type="SAM" id="MobiDB-lite"/>
    </source>
</evidence>
<organism evidence="2 3">
    <name type="scientific">Leptobrachium leishanense</name>
    <name type="common">Leishan spiny toad</name>
    <dbReference type="NCBI Taxonomy" id="445787"/>
    <lineage>
        <taxon>Eukaryota</taxon>
        <taxon>Metazoa</taxon>
        <taxon>Chordata</taxon>
        <taxon>Craniata</taxon>
        <taxon>Vertebrata</taxon>
        <taxon>Euteleostomi</taxon>
        <taxon>Amphibia</taxon>
        <taxon>Batrachia</taxon>
        <taxon>Anura</taxon>
        <taxon>Pelobatoidea</taxon>
        <taxon>Megophryidae</taxon>
        <taxon>Leptobrachium</taxon>
    </lineage>
</organism>
<evidence type="ECO:0000313" key="3">
    <source>
        <dbReference type="Proteomes" id="UP000694569"/>
    </source>
</evidence>
<evidence type="ECO:0000313" key="2">
    <source>
        <dbReference type="Ensembl" id="ENSLLEP00000019917.1"/>
    </source>
</evidence>
<feature type="region of interest" description="Disordered" evidence="1">
    <location>
        <begin position="65"/>
        <end position="139"/>
    </location>
</feature>
<dbReference type="Ensembl" id="ENSLLET00000020705.1">
    <property type="protein sequence ID" value="ENSLLEP00000019917.1"/>
    <property type="gene ID" value="ENSLLEG00000012643.1"/>
</dbReference>
<dbReference type="Proteomes" id="UP000694569">
    <property type="component" value="Unplaced"/>
</dbReference>
<keyword evidence="3" id="KW-1185">Reference proteome</keyword>